<evidence type="ECO:0000313" key="1">
    <source>
        <dbReference type="EMBL" id="KAH1181621.1"/>
    </source>
</evidence>
<name>A0A9D4B5R3_9SAUR</name>
<evidence type="ECO:0000313" key="2">
    <source>
        <dbReference type="Proteomes" id="UP000827986"/>
    </source>
</evidence>
<accession>A0A9D4B5R3</accession>
<keyword evidence="2" id="KW-1185">Reference proteome</keyword>
<gene>
    <name evidence="1" type="ORF">KIL84_005347</name>
</gene>
<proteinExistence type="predicted"/>
<organism evidence="1 2">
    <name type="scientific">Mauremys mutica</name>
    <name type="common">yellowpond turtle</name>
    <dbReference type="NCBI Taxonomy" id="74926"/>
    <lineage>
        <taxon>Eukaryota</taxon>
        <taxon>Metazoa</taxon>
        <taxon>Chordata</taxon>
        <taxon>Craniata</taxon>
        <taxon>Vertebrata</taxon>
        <taxon>Euteleostomi</taxon>
        <taxon>Archelosauria</taxon>
        <taxon>Testudinata</taxon>
        <taxon>Testudines</taxon>
        <taxon>Cryptodira</taxon>
        <taxon>Durocryptodira</taxon>
        <taxon>Testudinoidea</taxon>
        <taxon>Geoemydidae</taxon>
        <taxon>Geoemydinae</taxon>
        <taxon>Mauremys</taxon>
    </lineage>
</organism>
<dbReference type="AlphaFoldDB" id="A0A9D4B5R3"/>
<comment type="caution">
    <text evidence="1">The sequence shown here is derived from an EMBL/GenBank/DDBJ whole genome shotgun (WGS) entry which is preliminary data.</text>
</comment>
<protein>
    <submittedName>
        <fullName evidence="1">Uncharacterized protein</fullName>
    </submittedName>
</protein>
<sequence>MPGEERWTELCSAVKGGAAGIGRCYVTSASFMPAEGTLHKRNCLLLTSGQYCHVMSEQHSNRLEDLAQHLEEPARPPLEPPCIAHSGEHMDSPRGMLPSLTFTVGWEGPGSVMILVLLPKCPSRA</sequence>
<dbReference type="Proteomes" id="UP000827986">
    <property type="component" value="Unassembled WGS sequence"/>
</dbReference>
<reference evidence="1" key="1">
    <citation type="submission" date="2021-09" db="EMBL/GenBank/DDBJ databases">
        <title>The genome of Mauremys mutica provides insights into the evolution of semi-aquatic lifestyle.</title>
        <authorList>
            <person name="Gong S."/>
            <person name="Gao Y."/>
        </authorList>
    </citation>
    <scope>NUCLEOTIDE SEQUENCE</scope>
    <source>
        <strain evidence="1">MM-2020</strain>
        <tissue evidence="1">Muscle</tissue>
    </source>
</reference>
<dbReference type="EMBL" id="JAHDVG010000468">
    <property type="protein sequence ID" value="KAH1181621.1"/>
    <property type="molecule type" value="Genomic_DNA"/>
</dbReference>